<dbReference type="GO" id="GO:0000270">
    <property type="term" value="P:peptidoglycan metabolic process"/>
    <property type="evidence" value="ECO:0007669"/>
    <property type="project" value="TreeGrafter"/>
</dbReference>
<dbReference type="InterPro" id="IPR012338">
    <property type="entry name" value="Beta-lactam/transpept-like"/>
</dbReference>
<dbReference type="Proteomes" id="UP000070188">
    <property type="component" value="Unassembled WGS sequence"/>
</dbReference>
<dbReference type="Gene3D" id="3.40.710.10">
    <property type="entry name" value="DD-peptidase/beta-lactamase superfamily"/>
    <property type="match status" value="2"/>
</dbReference>
<dbReference type="PANTHER" id="PTHR30023:SF0">
    <property type="entry name" value="PENICILLIN-SENSITIVE CARBOXYPEPTIDASE A"/>
    <property type="match status" value="1"/>
</dbReference>
<dbReference type="STRING" id="1469144.LI90_502"/>
<dbReference type="GO" id="GO:0009002">
    <property type="term" value="F:serine-type D-Ala-D-Ala carboxypeptidase activity"/>
    <property type="evidence" value="ECO:0007669"/>
    <property type="project" value="UniProtKB-EC"/>
</dbReference>
<dbReference type="InterPro" id="IPR000667">
    <property type="entry name" value="Peptidase_S13"/>
</dbReference>
<evidence type="ECO:0000256" key="2">
    <source>
        <dbReference type="ARBA" id="ARBA00022801"/>
    </source>
</evidence>
<dbReference type="SUPFAM" id="SSF56601">
    <property type="entry name" value="beta-lactamase/transpeptidase-like"/>
    <property type="match status" value="1"/>
</dbReference>
<proteinExistence type="inferred from homology"/>
<gene>
    <name evidence="4" type="ORF">LI90_502</name>
</gene>
<evidence type="ECO:0000313" key="5">
    <source>
        <dbReference type="Proteomes" id="UP000070188"/>
    </source>
</evidence>
<feature type="region of interest" description="Disordered" evidence="3">
    <location>
        <begin position="138"/>
        <end position="162"/>
    </location>
</feature>
<comment type="caution">
    <text evidence="4">The sequence shown here is derived from an EMBL/GenBank/DDBJ whole genome shotgun (WGS) entry which is preliminary data.</text>
</comment>
<comment type="similarity">
    <text evidence="1">Belongs to the peptidase S13 family.</text>
</comment>
<dbReference type="EMBL" id="LAXD01000001">
    <property type="protein sequence ID" value="KWW98872.1"/>
    <property type="molecule type" value="Genomic_DNA"/>
</dbReference>
<evidence type="ECO:0000256" key="1">
    <source>
        <dbReference type="ARBA" id="ARBA00006096"/>
    </source>
</evidence>
<dbReference type="PANTHER" id="PTHR30023">
    <property type="entry name" value="D-ALANYL-D-ALANINE CARBOXYPEPTIDASE"/>
    <property type="match status" value="1"/>
</dbReference>
<dbReference type="Pfam" id="PF02113">
    <property type="entry name" value="Peptidase_S13"/>
    <property type="match status" value="2"/>
</dbReference>
<dbReference type="AlphaFoldDB" id="A0A132MLY0"/>
<dbReference type="EC" id="3.4.16.4" evidence="4"/>
<dbReference type="Gene3D" id="3.50.80.20">
    <property type="entry name" value="D-Ala-D-Ala carboxypeptidase C, peptidase S13"/>
    <property type="match status" value="1"/>
</dbReference>
<keyword evidence="2 4" id="KW-0378">Hydrolase</keyword>
<dbReference type="GO" id="GO:0006508">
    <property type="term" value="P:proteolysis"/>
    <property type="evidence" value="ECO:0007669"/>
    <property type="project" value="InterPro"/>
</dbReference>
<dbReference type="PATRIC" id="fig|1469144.10.peg.599"/>
<name>A0A132MLY0_9ACTN</name>
<evidence type="ECO:0000256" key="3">
    <source>
        <dbReference type="SAM" id="MobiDB-lite"/>
    </source>
</evidence>
<keyword evidence="5" id="KW-1185">Reference proteome</keyword>
<keyword evidence="4" id="KW-0121">Carboxypeptidase</keyword>
<protein>
    <submittedName>
        <fullName evidence="4">D-alanyl-D-alanine carboxypeptidase</fullName>
        <ecNumber evidence="4">3.4.16.4</ecNumber>
    </submittedName>
</protein>
<accession>A0A132MLY0</accession>
<evidence type="ECO:0000313" key="4">
    <source>
        <dbReference type="EMBL" id="KWW98872.1"/>
    </source>
</evidence>
<dbReference type="NCBIfam" id="TIGR00666">
    <property type="entry name" value="PBP4"/>
    <property type="match status" value="1"/>
</dbReference>
<reference evidence="5" key="1">
    <citation type="submission" date="2015-04" db="EMBL/GenBank/DDBJ databases">
        <title>Physiological reanalysis, assessment of diazotrophy, and genome sequences of multiple isolates of Streptomyces thermoautotrophicus.</title>
        <authorList>
            <person name="MacKellar D.C."/>
            <person name="Lieber L."/>
            <person name="Norman J."/>
            <person name="Bolger A."/>
            <person name="Tobin C."/>
            <person name="Murray J.W."/>
            <person name="Chang R."/>
            <person name="Ford T."/>
            <person name="Nguyen P.Q."/>
            <person name="Woodward J."/>
            <person name="Permingeat H."/>
            <person name="Joshi N.S."/>
            <person name="Silver P.A."/>
            <person name="Usadel B."/>
            <person name="Rutherford A.W."/>
            <person name="Friesen M."/>
            <person name="Prell J."/>
        </authorList>
    </citation>
    <scope>NUCLEOTIDE SEQUENCE [LARGE SCALE GENOMIC DNA]</scope>
    <source>
        <strain evidence="5">H1</strain>
    </source>
</reference>
<dbReference type="PRINTS" id="PR00922">
    <property type="entry name" value="DADACBPTASE3"/>
</dbReference>
<keyword evidence="4" id="KW-0645">Protease</keyword>
<organism evidence="4 5">
    <name type="scientific">Carbonactinospora thermoautotrophica</name>
    <dbReference type="NCBI Taxonomy" id="1469144"/>
    <lineage>
        <taxon>Bacteria</taxon>
        <taxon>Bacillati</taxon>
        <taxon>Actinomycetota</taxon>
        <taxon>Actinomycetes</taxon>
        <taxon>Kitasatosporales</taxon>
        <taxon>Carbonactinosporaceae</taxon>
        <taxon>Carbonactinospora</taxon>
    </lineage>
</organism>
<dbReference type="RefSeq" id="WP_066883803.1">
    <property type="nucleotide sequence ID" value="NZ_JYIJ01000019.1"/>
</dbReference>
<sequence length="457" mass="46523">MTSKRLTGLMGGCLAIAVLIAVVTLTDGRGRSAAGPPSQPDVAPAVAVLAPQGSTDPVPSTAGLARVLGPLMREPALGGRVAAAVVDPLTGRLLYGEAQDQPMTPASSAKVLTAVAALRVLGPDRTLPTRVVQGPTRDQITLVGGGDPSLTAQPKPETPYPAPARLPDLAAATAARLREAGVSAVRLTYDDSLFTGPQVSPEWDDGYTVANVAPVTALMVDQGRRQPGERLRRSGDLAESAAKTFAGLLAQHGIRVTSTSRGPAAAGAPTLAEVHSPPVSGLVEHMLSASDNDYAEALARHVARAKGEEASFAGAVRAIRAVLGELGVPTAGLTLYDASGLSRQDRVSAETLARTLALAASPDHPELRAAVTGLPVAGFTGTLDSRFGGEAASALGYVRAKTGTLTGVNSLTGLVRDASGRLVVFAFIADRVPAAYRDTLAPAALDEMAAAVARCGC</sequence>